<evidence type="ECO:0000259" key="2">
    <source>
        <dbReference type="Pfam" id="PF00266"/>
    </source>
</evidence>
<dbReference type="EMBL" id="UINC01000941">
    <property type="protein sequence ID" value="SUZ64763.1"/>
    <property type="molecule type" value="Genomic_DNA"/>
</dbReference>
<keyword evidence="1" id="KW-0663">Pyridoxal phosphate</keyword>
<gene>
    <name evidence="3" type="ORF">METZ01_LOCUS17617</name>
</gene>
<dbReference type="Gene3D" id="3.90.1150.10">
    <property type="entry name" value="Aspartate Aminotransferase, domain 1"/>
    <property type="match status" value="1"/>
</dbReference>
<dbReference type="Pfam" id="PF00266">
    <property type="entry name" value="Aminotran_5"/>
    <property type="match status" value="1"/>
</dbReference>
<dbReference type="InterPro" id="IPR015422">
    <property type="entry name" value="PyrdxlP-dep_Trfase_small"/>
</dbReference>
<sequence>MSNSRRNFIKKSAIGLSAIPTLGFISKSNKDSLSNIKSSLSNLSNNSYWSEVRNLFPTKKNQTYFNNGTLGVQPNYVLNSVIKDMQNNAINGAETDYKGNGPNLLSGYGDFISIREKIGKIINCDYKEISLIQNATFGMNFVANGLDLKKGDEVINTDQEHGGGFAAWRQLAKRKGIVYKQAHIPVPVNSKEEIINSVVSLITKKTKLIAVPHIVSVYGTVMPIKEICAIAKSKGIFTVIDGAQTVGQIDVNVKNLGCDAYYSSLHKWLLSPAGSGILYLDKSISSTIWATLSSYNWDNNTDIGFKLQQSGTGNPSLLVGLDASLDFFNMIGKDKWLNRIKFLGKFLRDNLKTLDNVDLISSSNEILCAGLTTYKVEGVTGPELQKVMWDKERLQPRSVGKELLRHSVHIYNSEDEISRAIEVIKNI</sequence>
<dbReference type="Gene3D" id="3.40.640.10">
    <property type="entry name" value="Type I PLP-dependent aspartate aminotransferase-like (Major domain)"/>
    <property type="match status" value="1"/>
</dbReference>
<dbReference type="AlphaFoldDB" id="A0A381PH19"/>
<evidence type="ECO:0000313" key="3">
    <source>
        <dbReference type="EMBL" id="SUZ64763.1"/>
    </source>
</evidence>
<evidence type="ECO:0000256" key="1">
    <source>
        <dbReference type="ARBA" id="ARBA00022898"/>
    </source>
</evidence>
<protein>
    <recommendedName>
        <fullName evidence="2">Aminotransferase class V domain-containing protein</fullName>
    </recommendedName>
</protein>
<name>A0A381PH19_9ZZZZ</name>
<dbReference type="SUPFAM" id="SSF53383">
    <property type="entry name" value="PLP-dependent transferases"/>
    <property type="match status" value="1"/>
</dbReference>
<feature type="domain" description="Aminotransferase class V" evidence="2">
    <location>
        <begin position="113"/>
        <end position="417"/>
    </location>
</feature>
<dbReference type="InterPro" id="IPR015424">
    <property type="entry name" value="PyrdxlP-dep_Trfase"/>
</dbReference>
<reference evidence="3" key="1">
    <citation type="submission" date="2018-05" db="EMBL/GenBank/DDBJ databases">
        <authorList>
            <person name="Lanie J.A."/>
            <person name="Ng W.-L."/>
            <person name="Kazmierczak K.M."/>
            <person name="Andrzejewski T.M."/>
            <person name="Davidsen T.M."/>
            <person name="Wayne K.J."/>
            <person name="Tettelin H."/>
            <person name="Glass J.I."/>
            <person name="Rusch D."/>
            <person name="Podicherti R."/>
            <person name="Tsui H.-C.T."/>
            <person name="Winkler M.E."/>
        </authorList>
    </citation>
    <scope>NUCLEOTIDE SEQUENCE</scope>
</reference>
<dbReference type="PANTHER" id="PTHR43092:SF2">
    <property type="entry name" value="HERCYNYLCYSTEINE SULFOXIDE LYASE"/>
    <property type="match status" value="1"/>
</dbReference>
<proteinExistence type="predicted"/>
<accession>A0A381PH19</accession>
<organism evidence="3">
    <name type="scientific">marine metagenome</name>
    <dbReference type="NCBI Taxonomy" id="408172"/>
    <lineage>
        <taxon>unclassified sequences</taxon>
        <taxon>metagenomes</taxon>
        <taxon>ecological metagenomes</taxon>
    </lineage>
</organism>
<dbReference type="InterPro" id="IPR015421">
    <property type="entry name" value="PyrdxlP-dep_Trfase_major"/>
</dbReference>
<dbReference type="InterPro" id="IPR000192">
    <property type="entry name" value="Aminotrans_V_dom"/>
</dbReference>
<dbReference type="PANTHER" id="PTHR43092">
    <property type="entry name" value="L-CYSTEINE DESULFHYDRASE"/>
    <property type="match status" value="1"/>
</dbReference>